<evidence type="ECO:0000256" key="1">
    <source>
        <dbReference type="SAM" id="MobiDB-lite"/>
    </source>
</evidence>
<evidence type="ECO:0000259" key="2">
    <source>
        <dbReference type="Pfam" id="PF13699"/>
    </source>
</evidence>
<feature type="region of interest" description="Disordered" evidence="1">
    <location>
        <begin position="905"/>
        <end position="1131"/>
    </location>
</feature>
<feature type="compositionally biased region" description="Basic and acidic residues" evidence="1">
    <location>
        <begin position="1334"/>
        <end position="1396"/>
    </location>
</feature>
<reference evidence="3 4" key="1">
    <citation type="journal article" date="2007" name="Int. J. Syst. Evol. Microbiol.">
        <title>Halomonas saccharevitans sp. nov., Halomonas arcis sp. nov. and Halomonas subterranea sp. nov., halophilic bacteria isolated from hypersaline environments of China.</title>
        <authorList>
            <person name="Xu X.W."/>
            <person name="Wu Y.H."/>
            <person name="Zhou Z."/>
            <person name="Wang C.S."/>
            <person name="Zhou Y.G."/>
            <person name="Zhang H.B."/>
            <person name="Wang Y."/>
            <person name="Wu M."/>
        </authorList>
    </citation>
    <scope>NUCLEOTIDE SEQUENCE [LARGE SCALE GENOMIC DNA]</scope>
    <source>
        <strain evidence="3 4">TBZ3</strain>
    </source>
</reference>
<feature type="compositionally biased region" description="Basic and acidic residues" evidence="1">
    <location>
        <begin position="1089"/>
        <end position="1099"/>
    </location>
</feature>
<feature type="domain" description="eCIS core" evidence="2">
    <location>
        <begin position="129"/>
        <end position="202"/>
    </location>
</feature>
<keyword evidence="4" id="KW-1185">Reference proteome</keyword>
<proteinExistence type="predicted"/>
<accession>A0A5R8MLH2</accession>
<feature type="region of interest" description="Disordered" evidence="1">
    <location>
        <begin position="1274"/>
        <end position="1408"/>
    </location>
</feature>
<protein>
    <submittedName>
        <fullName evidence="3">DUF4157 domain-containing protein</fullName>
    </submittedName>
</protein>
<dbReference type="EMBL" id="VBUI01000004">
    <property type="protein sequence ID" value="TLF52867.1"/>
    <property type="molecule type" value="Genomic_DNA"/>
</dbReference>
<gene>
    <name evidence="3" type="ORF">FEI13_03970</name>
</gene>
<sequence>MSAPQAEPQLKPVQAAATGASGLLQRKCACGKAAGGLTGECEDCGRESLSGVQTKLLVGANDDPLEQEADQIAGHVMAMPAAPGTPSLPVSSGARKPPPDQACYGHDIRRMGVRPELPEGADLLQGGSPLAPGLRRFFESRFGRDLSEVRVHTGPRSEAVSDALNAHAFTYGSHVWLGRDHRPAVDFLMAHELAHVIQQRQPKALPGAERDPASSATEPLVRRLELGHPFWVPLGAKGMKTGSDIHGELLPLAQASNKNLDVEAPAPNAVLNAHGLGLQGRIDLYQGKNGGGFHAQVGLFFDGPKGAKNADVLTAAPTKHRHASAAGITAGHFNPFVTATGGIDGIAKGPNEVQIGELKPAAKPLLDKGSEQIKHYQEGMKDAARLTNDWAKSRKTLVTDRWKLNSPGVMPDSAVKFQRNGKELKFNPASPREDETLVLATVRESSSVGAKYVFKVRFNPAAHGLPPIKGGLYAQKFGSGNGLWMYFARPKDLAGALKLARSALIKGEMTEANRVQDQVINPLFEAPKKKAGPKIAKLPLSRQEFGAAPVALRAASPTIRRAPKAPEMTDDFKHAKWKTDQKTLRDELFGPAAKAGTKKKVASLELLERAYEAEEALDKVPGTGKSKLPDKRADVVKIVTGKGTAQETKTRQLADLASWLRGWTGKPAEVLGLFRNTFGDSFVFVANKLADLRDKLRKKFYETFDKHPSKATSGKGKIIAKALLKALLQVAKVLIPRALHLYLDAVVAGSKKKLAKLFDIDPMKLLEDSFGKAFKDWVDKLIQFKKDAEEHVKNTVAKYTKDLAWFQAVIDKSKYIGPILEAAGVAIQCGKKPGWNCLLLLSSKYRQCGMEMALNLCPVQKQVASAVAAVGPLANLPATLAQSALDVSKEAAPDGLKEIFDEKVGASGDFDSNDIDCEDTPLETDCPALIPLPLPLPGTPKPDESKKDEPPQKGPEAERPPEPPPPPKPEEEKPPKAPDERQESQGGEDGGKSAPGGTEPAKKPRKSEEEPGGKPRPEGKEGKAEKPEGGSEQGGTAKGEPEGKKPELKPGEEPEPGQTEGDKPGTGAQHKPESGKPGGAADQPGGEQPKPEKVHEELSKLLNEQGPEGVGALAELAQAAGMPGDQPLTADQVKKLRELLKRGKLSAQELQDLTGPKPKPEVKKRAKPLEKFLEKQAHRAVMEQTLEKLRQKQYEFKFQEMAKHKVHWKILIPYKPGPFRNAPALMWDTHIRAAGVVDGEFGKCYDGGKIPLTITKADMREEGTEKKVIVHTPFHDKDAQLTGGVCPTPPQPKGGGAGQGQGPQDEGDSGGKAQDGGKVQDGGKDQGQAQEPPVEGKGKPEPSEVDSDVKPGDKGDPKEKEAGGKEQEEAKDKGKPDAEQKPEQAPDAEPEPKEKDEEPDFPLDVATLGKSCGLPPECTLETFLVDFEELGNPEDGWQVMPDKDKDPDGTQSIVNPPNKVAPFTLRTTDSGEQEIVISCQDKTCVVGKVVPSPVSAEMVELVSGSLLDALRALLRKYIKAKRGGTTNRAERIHLLSGGRQQGPTE</sequence>
<evidence type="ECO:0000313" key="4">
    <source>
        <dbReference type="Proteomes" id="UP000306973"/>
    </source>
</evidence>
<feature type="compositionally biased region" description="Pro residues" evidence="1">
    <location>
        <begin position="930"/>
        <end position="940"/>
    </location>
</feature>
<organism evidence="3 4">
    <name type="scientific">Halomonas urmiana</name>
    <dbReference type="NCBI Taxonomy" id="490901"/>
    <lineage>
        <taxon>Bacteria</taxon>
        <taxon>Pseudomonadati</taxon>
        <taxon>Pseudomonadota</taxon>
        <taxon>Gammaproteobacteria</taxon>
        <taxon>Oceanospirillales</taxon>
        <taxon>Halomonadaceae</taxon>
        <taxon>Halomonas</taxon>
    </lineage>
</organism>
<dbReference type="RefSeq" id="WP_138179727.1">
    <property type="nucleotide sequence ID" value="NZ_VBUI01000004.1"/>
</dbReference>
<feature type="compositionally biased region" description="Basic and acidic residues" evidence="1">
    <location>
        <begin position="941"/>
        <end position="961"/>
    </location>
</feature>
<feature type="region of interest" description="Disordered" evidence="1">
    <location>
        <begin position="79"/>
        <end position="101"/>
    </location>
</feature>
<dbReference type="InterPro" id="IPR025295">
    <property type="entry name" value="eCIS_core_dom"/>
</dbReference>
<feature type="compositionally biased region" description="Basic and acidic residues" evidence="1">
    <location>
        <begin position="968"/>
        <end position="983"/>
    </location>
</feature>
<comment type="caution">
    <text evidence="3">The sequence shown here is derived from an EMBL/GenBank/DDBJ whole genome shotgun (WGS) entry which is preliminary data.</text>
</comment>
<dbReference type="Proteomes" id="UP000306973">
    <property type="component" value="Unassembled WGS sequence"/>
</dbReference>
<dbReference type="Pfam" id="PF13699">
    <property type="entry name" value="eCIS_core"/>
    <property type="match status" value="1"/>
</dbReference>
<feature type="compositionally biased region" description="Acidic residues" evidence="1">
    <location>
        <begin position="911"/>
        <end position="922"/>
    </location>
</feature>
<dbReference type="OrthoDB" id="6174656at2"/>
<evidence type="ECO:0000313" key="3">
    <source>
        <dbReference type="EMBL" id="TLF52867.1"/>
    </source>
</evidence>
<feature type="compositionally biased region" description="Basic and acidic residues" evidence="1">
    <location>
        <begin position="1039"/>
        <end position="1052"/>
    </location>
</feature>
<name>A0A5R8MLH2_9GAMM</name>
<feature type="compositionally biased region" description="Basic and acidic residues" evidence="1">
    <location>
        <begin position="1000"/>
        <end position="1029"/>
    </location>
</feature>